<dbReference type="EMBL" id="DVGA01000101">
    <property type="protein sequence ID" value="HIQ79402.1"/>
    <property type="molecule type" value="Genomic_DNA"/>
</dbReference>
<keyword evidence="1" id="KW-0802">TPR repeat</keyword>
<comment type="caution">
    <text evidence="2">The sequence shown here is derived from an EMBL/GenBank/DDBJ whole genome shotgun (WGS) entry which is preliminary data.</text>
</comment>
<dbReference type="Proteomes" id="UP000824262">
    <property type="component" value="Unassembled WGS sequence"/>
</dbReference>
<evidence type="ECO:0008006" key="4">
    <source>
        <dbReference type="Google" id="ProtNLM"/>
    </source>
</evidence>
<evidence type="ECO:0000313" key="3">
    <source>
        <dbReference type="Proteomes" id="UP000824262"/>
    </source>
</evidence>
<dbReference type="InterPro" id="IPR019734">
    <property type="entry name" value="TPR_rpt"/>
</dbReference>
<accession>A0A9D1CT05</accession>
<gene>
    <name evidence="2" type="ORF">IAB77_09135</name>
</gene>
<dbReference type="SUPFAM" id="SSF48452">
    <property type="entry name" value="TPR-like"/>
    <property type="match status" value="1"/>
</dbReference>
<reference evidence="2" key="1">
    <citation type="submission" date="2020-10" db="EMBL/GenBank/DDBJ databases">
        <authorList>
            <person name="Gilroy R."/>
        </authorList>
    </citation>
    <scope>NUCLEOTIDE SEQUENCE</scope>
    <source>
        <strain evidence="2">ChiBcolR7-354</strain>
    </source>
</reference>
<name>A0A9D1CT05_9FIRM</name>
<dbReference type="Gene3D" id="1.25.40.10">
    <property type="entry name" value="Tetratricopeptide repeat domain"/>
    <property type="match status" value="1"/>
</dbReference>
<sequence>MEPPFDSVHETWRSQLGSGPVEVADSRAVALARAAAVDAAGFAALGDALSRQLRYLEATEAYGRSLELEPGNMHVYRRRCGRLLSTLRLNEARHGLLCCLVAGWDELDVRYRLGLCGYMSGVYGRAMEQFELCMPLGSDEMGIAAIYWHTLCALRSGAEPGLLAAYHIGMDVGHHTAYEKAVRVFCGEESLPDALAELGAEPDDLEYGITAYGLSVLLQSRGEAEESRRLAGSVLRRDSFWPGYAFLAAYSDKYGSR</sequence>
<dbReference type="InterPro" id="IPR011990">
    <property type="entry name" value="TPR-like_helical_dom_sf"/>
</dbReference>
<dbReference type="PROSITE" id="PS50005">
    <property type="entry name" value="TPR"/>
    <property type="match status" value="1"/>
</dbReference>
<protein>
    <recommendedName>
        <fullName evidence="4">Tetratricopeptide repeat protein</fullName>
    </recommendedName>
</protein>
<organism evidence="2 3">
    <name type="scientific">Candidatus Scatomorpha intestinavium</name>
    <dbReference type="NCBI Taxonomy" id="2840922"/>
    <lineage>
        <taxon>Bacteria</taxon>
        <taxon>Bacillati</taxon>
        <taxon>Bacillota</taxon>
        <taxon>Clostridia</taxon>
        <taxon>Eubacteriales</taxon>
        <taxon>Candidatus Scatomorpha</taxon>
    </lineage>
</organism>
<dbReference type="AlphaFoldDB" id="A0A9D1CT05"/>
<evidence type="ECO:0000256" key="1">
    <source>
        <dbReference type="PROSITE-ProRule" id="PRU00339"/>
    </source>
</evidence>
<proteinExistence type="predicted"/>
<evidence type="ECO:0000313" key="2">
    <source>
        <dbReference type="EMBL" id="HIQ79402.1"/>
    </source>
</evidence>
<reference evidence="2" key="2">
    <citation type="journal article" date="2021" name="PeerJ">
        <title>Extensive microbial diversity within the chicken gut microbiome revealed by metagenomics and culture.</title>
        <authorList>
            <person name="Gilroy R."/>
            <person name="Ravi A."/>
            <person name="Getino M."/>
            <person name="Pursley I."/>
            <person name="Horton D.L."/>
            <person name="Alikhan N.F."/>
            <person name="Baker D."/>
            <person name="Gharbi K."/>
            <person name="Hall N."/>
            <person name="Watson M."/>
            <person name="Adriaenssens E.M."/>
            <person name="Foster-Nyarko E."/>
            <person name="Jarju S."/>
            <person name="Secka A."/>
            <person name="Antonio M."/>
            <person name="Oren A."/>
            <person name="Chaudhuri R.R."/>
            <person name="La Ragione R."/>
            <person name="Hildebrand F."/>
            <person name="Pallen M.J."/>
        </authorList>
    </citation>
    <scope>NUCLEOTIDE SEQUENCE</scope>
    <source>
        <strain evidence="2">ChiBcolR7-354</strain>
    </source>
</reference>
<feature type="repeat" description="TPR" evidence="1">
    <location>
        <begin position="39"/>
        <end position="72"/>
    </location>
</feature>